<dbReference type="RefSeq" id="WP_009534830.1">
    <property type="nucleotide sequence ID" value="NZ_KE148312.1"/>
</dbReference>
<reference evidence="2" key="2">
    <citation type="submission" date="2013-03" db="EMBL/GenBank/DDBJ databases">
        <title>The Genome Sequence of Oribacterium sp. ACB1.</title>
        <authorList>
            <consortium name="The Broad Institute Genomics Platform"/>
            <consortium name="The Broad Institute Genome Sequencing Center for Infectious Disease"/>
            <person name="Earl A."/>
            <person name="Ward D."/>
            <person name="Feldgarden M."/>
            <person name="Gevers D."/>
            <person name="Sizova M."/>
            <person name="Hazen A."/>
            <person name="Epstein S."/>
            <person name="Walker B."/>
            <person name="Young S."/>
            <person name="Zeng Q."/>
            <person name="Gargeya S."/>
            <person name="Fitzgerald M."/>
            <person name="Haas B."/>
            <person name="Abouelleil A."/>
            <person name="Allen A.W."/>
            <person name="Alvarado L."/>
            <person name="Arachchi H.M."/>
            <person name="Berlin A.M."/>
            <person name="Chapman S.B."/>
            <person name="Gainer-Dewar J."/>
            <person name="Goldberg J."/>
            <person name="Griggs A."/>
            <person name="Gujja S."/>
            <person name="Hansen M."/>
            <person name="Howarth C."/>
            <person name="Imamovic A."/>
            <person name="Ireland A."/>
            <person name="Larimer J."/>
            <person name="McCowan C."/>
            <person name="Murphy C."/>
            <person name="Pearson M."/>
            <person name="Poon T.W."/>
            <person name="Priest M."/>
            <person name="Roberts A."/>
            <person name="Saif S."/>
            <person name="Shea T."/>
            <person name="Sisk P."/>
            <person name="Sykes S."/>
            <person name="Wortman J."/>
            <person name="Nusbaum C."/>
            <person name="Birren B."/>
        </authorList>
    </citation>
    <scope>NUCLEOTIDE SEQUENCE [LARGE SCALE GENOMIC DNA]</scope>
    <source>
        <strain evidence="2">ACB1</strain>
    </source>
</reference>
<name>G9WNP1_9FIRM</name>
<reference evidence="2" key="1">
    <citation type="submission" date="2011-08" db="EMBL/GenBank/DDBJ databases">
        <authorList>
            <consortium name="The Broad Institute Genome Sequencing Platform"/>
            <person name="Earl A."/>
            <person name="Ward D."/>
            <person name="Feldgarden M."/>
            <person name="Gevers D."/>
            <person name="Sizova M."/>
            <person name="Hazen A."/>
            <person name="Epstein S."/>
            <person name="Young S.K."/>
            <person name="Zeng Q."/>
            <person name="Gargeya S."/>
            <person name="Fitzgerald M."/>
            <person name="Haas B."/>
            <person name="Abouelleil A."/>
            <person name="Alvarado L."/>
            <person name="Arachchi H.M."/>
            <person name="Berlin A."/>
            <person name="Brown A."/>
            <person name="Chapman S.B."/>
            <person name="Chen Z."/>
            <person name="Dunbar C."/>
            <person name="Freedman E."/>
            <person name="Gearin G."/>
            <person name="Gellesch M."/>
            <person name="Goldberg J."/>
            <person name="Griggs A."/>
            <person name="Gujja S."/>
            <person name="Heiman D."/>
            <person name="Howarth C."/>
            <person name="Larson L."/>
            <person name="Lui A."/>
            <person name="MacDonald P.J.P."/>
            <person name="Montmayeur A."/>
            <person name="Murphy C."/>
            <person name="Neiman D."/>
            <person name="Pearson M."/>
            <person name="Priest M."/>
            <person name="Roberts A."/>
            <person name="Saif S."/>
            <person name="Shea T."/>
            <person name="Shenoy N."/>
            <person name="Sisk P."/>
            <person name="Stolte C."/>
            <person name="Sykes S."/>
            <person name="Wortman J."/>
            <person name="Nusbaum C."/>
            <person name="Birren B."/>
        </authorList>
    </citation>
    <scope>NUCLEOTIDE SEQUENCE</scope>
    <source>
        <strain evidence="2">ACB1</strain>
    </source>
</reference>
<dbReference type="Proteomes" id="UP000018461">
    <property type="component" value="Unassembled WGS sequence"/>
</dbReference>
<dbReference type="InterPro" id="IPR052942">
    <property type="entry name" value="LPS_cholinephosphotransferase"/>
</dbReference>
<gene>
    <name evidence="2" type="ORF">HMPREF9625_00974</name>
</gene>
<sequence length="660" mass="76690">MKFEREFFYDEVRDGFYIPGIIKRTWAVELTVLAELDRICKKYDIPYYAVGGTLLGAVRDGNFIPWDDDIDIMMLRSDYNRFVQVVEKELPEELGFRALEINHDFYRLWGALGKQVIGFESEVLRKYHECPFGVSIDIFKIDELPINPEDEELQKNILNMFSVVFQIIEKNDKSRLLFKELQEIETLLQINFDRGRDLRPQVAYLMDRIFQEYNGNQGEWLAVMPFYFDQGICKYPKSAFDKSKRIPFCGMELPIPGNYDAVLKAEFGDYHKKVKAGGIHDYPCTKTLKKKLQDFLGVEWDSDYHFSEEDLVRPKIQNFRDMLLSIVEFHMASQKQLLEEYVRGDISSCLSRLSAMQEEAIAFGNAIEQKKREGSKSISLVEEYCEALYHAYQSLMGSKEEGKDKEEGREEICFPKDFSPSLQKELQRTLKNPLACLKKLRVALKEEFKKQVVFLPHTVKHFASLRPLVDALLQDEEIDCKIIPIPYYDKYGDGTLKELHYEGKEFSKEYKIIDCRSYDFSIELPDCIVINSPYDEYNPVWTVDSAFYSKELKKYSNKLVYLPWFVTDEIDPKNEEDGKAFTNMEYYVTVPGLFHSDLTIVQSEGMKKAYLAKIEEFAGKDIKKKMEKKISGAGSCLLGEKAGQGIKEVVECVKAFALKK</sequence>
<dbReference type="PANTHER" id="PTHR43404">
    <property type="entry name" value="LIPOPOLYSACCHARIDE CHOLINEPHOSPHOTRANSFERASE LICD"/>
    <property type="match status" value="1"/>
</dbReference>
<feature type="domain" description="LicD/FKTN/FKRP nucleotidyltransferase" evidence="1">
    <location>
        <begin position="40"/>
        <end position="268"/>
    </location>
</feature>
<dbReference type="EMBL" id="AFZC02000003">
    <property type="protein sequence ID" value="EHL10778.1"/>
    <property type="molecule type" value="Genomic_DNA"/>
</dbReference>
<dbReference type="Pfam" id="PF04991">
    <property type="entry name" value="LicD"/>
    <property type="match status" value="1"/>
</dbReference>
<evidence type="ECO:0000259" key="1">
    <source>
        <dbReference type="Pfam" id="PF04991"/>
    </source>
</evidence>
<organism evidence="2 3">
    <name type="scientific">Oribacterium parvum ACB1</name>
    <dbReference type="NCBI Taxonomy" id="796943"/>
    <lineage>
        <taxon>Bacteria</taxon>
        <taxon>Bacillati</taxon>
        <taxon>Bacillota</taxon>
        <taxon>Clostridia</taxon>
        <taxon>Lachnospirales</taxon>
        <taxon>Lachnospiraceae</taxon>
        <taxon>Oribacterium</taxon>
    </lineage>
</organism>
<proteinExistence type="predicted"/>
<dbReference type="HOGENOM" id="CLU_027783_0_0_9"/>
<evidence type="ECO:0000313" key="2">
    <source>
        <dbReference type="EMBL" id="EHL10778.1"/>
    </source>
</evidence>
<dbReference type="PATRIC" id="fig|796943.3.peg.1392"/>
<dbReference type="GO" id="GO:0009100">
    <property type="term" value="P:glycoprotein metabolic process"/>
    <property type="evidence" value="ECO:0007669"/>
    <property type="project" value="UniProtKB-ARBA"/>
</dbReference>
<protein>
    <recommendedName>
        <fullName evidence="1">LicD/FKTN/FKRP nucleotidyltransferase domain-containing protein</fullName>
    </recommendedName>
</protein>
<keyword evidence="3" id="KW-1185">Reference proteome</keyword>
<dbReference type="InterPro" id="IPR007074">
    <property type="entry name" value="LicD/FKTN/FKRP_NTP_transf"/>
</dbReference>
<evidence type="ECO:0000313" key="3">
    <source>
        <dbReference type="Proteomes" id="UP000018461"/>
    </source>
</evidence>
<comment type="caution">
    <text evidence="2">The sequence shown here is derived from an EMBL/GenBank/DDBJ whole genome shotgun (WGS) entry which is preliminary data.</text>
</comment>
<accession>G9WNP1</accession>
<dbReference type="AlphaFoldDB" id="G9WNP1"/>
<dbReference type="STRING" id="796943.HMPREF9625_00974"/>
<dbReference type="PANTHER" id="PTHR43404:SF2">
    <property type="entry name" value="LIPOPOLYSACCHARIDE CHOLINEPHOSPHOTRANSFERASE LICD"/>
    <property type="match status" value="1"/>
</dbReference>